<keyword evidence="7 8" id="KW-0472">Membrane</keyword>
<keyword evidence="4" id="KW-1003">Cell membrane</keyword>
<feature type="transmembrane region" description="Helical" evidence="8">
    <location>
        <begin position="278"/>
        <end position="298"/>
    </location>
</feature>
<evidence type="ECO:0000256" key="1">
    <source>
        <dbReference type="ARBA" id="ARBA00004651"/>
    </source>
</evidence>
<protein>
    <submittedName>
        <fullName evidence="9">AI-2E family transporter</fullName>
    </submittedName>
</protein>
<evidence type="ECO:0000256" key="5">
    <source>
        <dbReference type="ARBA" id="ARBA00022692"/>
    </source>
</evidence>
<dbReference type="PANTHER" id="PTHR21716:SF53">
    <property type="entry name" value="PERMEASE PERM-RELATED"/>
    <property type="match status" value="1"/>
</dbReference>
<evidence type="ECO:0000256" key="6">
    <source>
        <dbReference type="ARBA" id="ARBA00022989"/>
    </source>
</evidence>
<gene>
    <name evidence="9" type="ORF">H6F44_14840</name>
</gene>
<keyword evidence="5 8" id="KW-0812">Transmembrane</keyword>
<sequence length="357" mass="39067">MLKGKFDYPKYLKIIAIVAVGIYLAFRLKQTLQLLLISLFLAGAIAPIVEQITKWRIKYKHWHLGLGKAAAIAMLYLFLLIVIVLAVAPAPQIILELGQFLIKLPSLLEQIQLPKGGLFNNISQEQLNKLLQTQPIIEQAQNFGRDIVGQTFGFTLQVFNAIGLAILSMMIAAYMVINSESLTQRCLNPFPIKIQTEVKALIPPINRCLGAYVVGRFGTSTLLGFCTYLILSIAGIPFAGALGLLVAVLNLIPYIGGLVALVAIFIAAWGVDFNRGAIALVICFGLQQIEAFILQPWLVAPYLNLDPFELLLSIIVGFELFGIVGSVLAPPIAGSSRILFNHFSAQRNSIKQTPDPD</sequence>
<dbReference type="GO" id="GO:0055085">
    <property type="term" value="P:transmembrane transport"/>
    <property type="evidence" value="ECO:0007669"/>
    <property type="project" value="TreeGrafter"/>
</dbReference>
<keyword evidence="6 8" id="KW-1133">Transmembrane helix</keyword>
<name>A0A926UWN5_9CYAN</name>
<dbReference type="AlphaFoldDB" id="A0A926UWN5"/>
<comment type="caution">
    <text evidence="9">The sequence shown here is derived from an EMBL/GenBank/DDBJ whole genome shotgun (WGS) entry which is preliminary data.</text>
</comment>
<dbReference type="RefSeq" id="WP_190351809.1">
    <property type="nucleotide sequence ID" value="NZ_JACJPY010000051.1"/>
</dbReference>
<feature type="transmembrane region" description="Helical" evidence="8">
    <location>
        <begin position="251"/>
        <end position="271"/>
    </location>
</feature>
<comment type="subcellular location">
    <subcellularLocation>
        <location evidence="1">Cell membrane</location>
        <topology evidence="1">Multi-pass membrane protein</topology>
    </subcellularLocation>
</comment>
<reference evidence="9" key="2">
    <citation type="submission" date="2020-08" db="EMBL/GenBank/DDBJ databases">
        <authorList>
            <person name="Chen M."/>
            <person name="Teng W."/>
            <person name="Zhao L."/>
            <person name="Hu C."/>
            <person name="Zhou Y."/>
            <person name="Han B."/>
            <person name="Song L."/>
            <person name="Shu W."/>
        </authorList>
    </citation>
    <scope>NUCLEOTIDE SEQUENCE</scope>
    <source>
        <strain evidence="9">FACHB-1277</strain>
    </source>
</reference>
<feature type="transmembrane region" description="Helical" evidence="8">
    <location>
        <begin position="158"/>
        <end position="177"/>
    </location>
</feature>
<dbReference type="Proteomes" id="UP000631421">
    <property type="component" value="Unassembled WGS sequence"/>
</dbReference>
<feature type="transmembrane region" description="Helical" evidence="8">
    <location>
        <begin position="34"/>
        <end position="53"/>
    </location>
</feature>
<accession>A0A926UWN5</accession>
<feature type="transmembrane region" description="Helical" evidence="8">
    <location>
        <begin position="65"/>
        <end position="88"/>
    </location>
</feature>
<feature type="transmembrane region" description="Helical" evidence="8">
    <location>
        <begin position="222"/>
        <end position="245"/>
    </location>
</feature>
<dbReference type="Pfam" id="PF01594">
    <property type="entry name" value="AI-2E_transport"/>
    <property type="match status" value="1"/>
</dbReference>
<evidence type="ECO:0000256" key="8">
    <source>
        <dbReference type="SAM" id="Phobius"/>
    </source>
</evidence>
<comment type="similarity">
    <text evidence="2">Belongs to the autoinducer-2 exporter (AI-2E) (TC 2.A.86) family.</text>
</comment>
<feature type="transmembrane region" description="Helical" evidence="8">
    <location>
        <begin position="12"/>
        <end position="28"/>
    </location>
</feature>
<feature type="transmembrane region" description="Helical" evidence="8">
    <location>
        <begin position="310"/>
        <end position="329"/>
    </location>
</feature>
<reference evidence="9" key="1">
    <citation type="journal article" date="2015" name="ISME J.">
        <title>Draft Genome Sequence of Streptomyces incarnatus NRRL8089, which Produces the Nucleoside Antibiotic Sinefungin.</title>
        <authorList>
            <person name="Oshima K."/>
            <person name="Hattori M."/>
            <person name="Shimizu H."/>
            <person name="Fukuda K."/>
            <person name="Nemoto M."/>
            <person name="Inagaki K."/>
            <person name="Tamura T."/>
        </authorList>
    </citation>
    <scope>NUCLEOTIDE SEQUENCE</scope>
    <source>
        <strain evidence="9">FACHB-1277</strain>
    </source>
</reference>
<dbReference type="EMBL" id="JACJPY010000051">
    <property type="protein sequence ID" value="MBD2151390.1"/>
    <property type="molecule type" value="Genomic_DNA"/>
</dbReference>
<evidence type="ECO:0000256" key="2">
    <source>
        <dbReference type="ARBA" id="ARBA00009773"/>
    </source>
</evidence>
<evidence type="ECO:0000256" key="4">
    <source>
        <dbReference type="ARBA" id="ARBA00022475"/>
    </source>
</evidence>
<dbReference type="InterPro" id="IPR002549">
    <property type="entry name" value="AI-2E-like"/>
</dbReference>
<proteinExistence type="inferred from homology"/>
<organism evidence="9 10">
    <name type="scientific">Pseudanabaena cinerea FACHB-1277</name>
    <dbReference type="NCBI Taxonomy" id="2949581"/>
    <lineage>
        <taxon>Bacteria</taxon>
        <taxon>Bacillati</taxon>
        <taxon>Cyanobacteriota</taxon>
        <taxon>Cyanophyceae</taxon>
        <taxon>Pseudanabaenales</taxon>
        <taxon>Pseudanabaenaceae</taxon>
        <taxon>Pseudanabaena</taxon>
        <taxon>Pseudanabaena cinerea</taxon>
    </lineage>
</organism>
<keyword evidence="10" id="KW-1185">Reference proteome</keyword>
<dbReference type="GO" id="GO:0005886">
    <property type="term" value="C:plasma membrane"/>
    <property type="evidence" value="ECO:0007669"/>
    <property type="project" value="UniProtKB-SubCell"/>
</dbReference>
<evidence type="ECO:0000313" key="9">
    <source>
        <dbReference type="EMBL" id="MBD2151390.1"/>
    </source>
</evidence>
<evidence type="ECO:0000256" key="3">
    <source>
        <dbReference type="ARBA" id="ARBA00022448"/>
    </source>
</evidence>
<keyword evidence="3" id="KW-0813">Transport</keyword>
<evidence type="ECO:0000256" key="7">
    <source>
        <dbReference type="ARBA" id="ARBA00023136"/>
    </source>
</evidence>
<evidence type="ECO:0000313" key="10">
    <source>
        <dbReference type="Proteomes" id="UP000631421"/>
    </source>
</evidence>
<dbReference type="PANTHER" id="PTHR21716">
    <property type="entry name" value="TRANSMEMBRANE PROTEIN"/>
    <property type="match status" value="1"/>
</dbReference>